<reference evidence="2" key="3">
    <citation type="submission" date="2021-05" db="UniProtKB">
        <authorList>
            <consortium name="EnsemblPlants"/>
        </authorList>
    </citation>
    <scope>IDENTIFICATION</scope>
    <source>
        <strain evidence="2">cv. B73</strain>
    </source>
</reference>
<organism evidence="2 3">
    <name type="scientific">Zea mays</name>
    <name type="common">Maize</name>
    <dbReference type="NCBI Taxonomy" id="4577"/>
    <lineage>
        <taxon>Eukaryota</taxon>
        <taxon>Viridiplantae</taxon>
        <taxon>Streptophyta</taxon>
        <taxon>Embryophyta</taxon>
        <taxon>Tracheophyta</taxon>
        <taxon>Spermatophyta</taxon>
        <taxon>Magnoliopsida</taxon>
        <taxon>Liliopsida</taxon>
        <taxon>Poales</taxon>
        <taxon>Poaceae</taxon>
        <taxon>PACMAD clade</taxon>
        <taxon>Panicoideae</taxon>
        <taxon>Andropogonodae</taxon>
        <taxon>Andropogoneae</taxon>
        <taxon>Tripsacinae</taxon>
        <taxon>Zea</taxon>
    </lineage>
</organism>
<dbReference type="EnsemblPlants" id="Zm00001eb394620_T001">
    <property type="protein sequence ID" value="Zm00001eb394620_P001"/>
    <property type="gene ID" value="Zm00001eb394620"/>
</dbReference>
<evidence type="ECO:0000313" key="3">
    <source>
        <dbReference type="Proteomes" id="UP000007305"/>
    </source>
</evidence>
<reference evidence="2" key="2">
    <citation type="submission" date="2019-07" db="EMBL/GenBank/DDBJ databases">
        <authorList>
            <person name="Seetharam A."/>
            <person name="Woodhouse M."/>
            <person name="Cannon E."/>
        </authorList>
    </citation>
    <scope>NUCLEOTIDE SEQUENCE [LARGE SCALE GENOMIC DNA]</scope>
    <source>
        <strain evidence="2">cv. B73</strain>
    </source>
</reference>
<name>A0A804UK70_MAIZE</name>
<dbReference type="InterPro" id="IPR008811">
    <property type="entry name" value="Glycosyl_hydrolases_36"/>
</dbReference>
<dbReference type="AlphaFoldDB" id="A0A804UK70"/>
<dbReference type="InParanoid" id="A0A804UK70"/>
<dbReference type="PANTHER" id="PTHR31268">
    <property type="match status" value="1"/>
</dbReference>
<dbReference type="PANTHER" id="PTHR31268:SF32">
    <property type="entry name" value="GALACTINOL--SUCROSE GALACTOSYLTRANSFERASE 2-RELATED"/>
    <property type="match status" value="1"/>
</dbReference>
<dbReference type="Gramene" id="Zm00001eb394620_T001">
    <property type="protein sequence ID" value="Zm00001eb394620_P001"/>
    <property type="gene ID" value="Zm00001eb394620"/>
</dbReference>
<sequence>MINIIAPSWRVIRATDMIDKIRKDPQLKEEICFNPYMYTGNLALQIGCKLLSVGLDIKKSLHERTRVHDTSPGALTTTVRADNVNAIACVAGDSGRVFPVFSLHVTAPEVLFAPVGLLDMFNADDVVKECVVTSGAGGRAMALRSMGRGCGLFSAYYSQEPVRCLLDMVEVEFSYDVDIDLVFVDLPVLEQERYQWTLEIVV</sequence>
<dbReference type="Pfam" id="PF05691">
    <property type="entry name" value="Raffinose_syn"/>
    <property type="match status" value="1"/>
</dbReference>
<reference evidence="3" key="1">
    <citation type="journal article" date="2009" name="Science">
        <title>The B73 maize genome: complexity, diversity, and dynamics.</title>
        <authorList>
            <person name="Schnable P.S."/>
            <person name="Ware D."/>
            <person name="Fulton R.S."/>
            <person name="Stein J.C."/>
            <person name="Wei F."/>
            <person name="Pasternak S."/>
            <person name="Liang C."/>
            <person name="Zhang J."/>
            <person name="Fulton L."/>
            <person name="Graves T.A."/>
            <person name="Minx P."/>
            <person name="Reily A.D."/>
            <person name="Courtney L."/>
            <person name="Kruchowski S.S."/>
            <person name="Tomlinson C."/>
            <person name="Strong C."/>
            <person name="Delehaunty K."/>
            <person name="Fronick C."/>
            <person name="Courtney B."/>
            <person name="Rock S.M."/>
            <person name="Belter E."/>
            <person name="Du F."/>
            <person name="Kim K."/>
            <person name="Abbott R.M."/>
            <person name="Cotton M."/>
            <person name="Levy A."/>
            <person name="Marchetto P."/>
            <person name="Ochoa K."/>
            <person name="Jackson S.M."/>
            <person name="Gillam B."/>
            <person name="Chen W."/>
            <person name="Yan L."/>
            <person name="Higginbotham J."/>
            <person name="Cardenas M."/>
            <person name="Waligorski J."/>
            <person name="Applebaum E."/>
            <person name="Phelps L."/>
            <person name="Falcone J."/>
            <person name="Kanchi K."/>
            <person name="Thane T."/>
            <person name="Scimone A."/>
            <person name="Thane N."/>
            <person name="Henke J."/>
            <person name="Wang T."/>
            <person name="Ruppert J."/>
            <person name="Shah N."/>
            <person name="Rotter K."/>
            <person name="Hodges J."/>
            <person name="Ingenthron E."/>
            <person name="Cordes M."/>
            <person name="Kohlberg S."/>
            <person name="Sgro J."/>
            <person name="Delgado B."/>
            <person name="Mead K."/>
            <person name="Chinwalla A."/>
            <person name="Leonard S."/>
            <person name="Crouse K."/>
            <person name="Collura K."/>
            <person name="Kudrna D."/>
            <person name="Currie J."/>
            <person name="He R."/>
            <person name="Angelova A."/>
            <person name="Rajasekar S."/>
            <person name="Mueller T."/>
            <person name="Lomeli R."/>
            <person name="Scara G."/>
            <person name="Ko A."/>
            <person name="Delaney K."/>
            <person name="Wissotski M."/>
            <person name="Lopez G."/>
            <person name="Campos D."/>
            <person name="Braidotti M."/>
            <person name="Ashley E."/>
            <person name="Golser W."/>
            <person name="Kim H."/>
            <person name="Lee S."/>
            <person name="Lin J."/>
            <person name="Dujmic Z."/>
            <person name="Kim W."/>
            <person name="Talag J."/>
            <person name="Zuccolo A."/>
            <person name="Fan C."/>
            <person name="Sebastian A."/>
            <person name="Kramer M."/>
            <person name="Spiegel L."/>
            <person name="Nascimento L."/>
            <person name="Zutavern T."/>
            <person name="Miller B."/>
            <person name="Ambroise C."/>
            <person name="Muller S."/>
            <person name="Spooner W."/>
            <person name="Narechania A."/>
            <person name="Ren L."/>
            <person name="Wei S."/>
            <person name="Kumari S."/>
            <person name="Faga B."/>
            <person name="Levy M.J."/>
            <person name="McMahan L."/>
            <person name="Van Buren P."/>
            <person name="Vaughn M.W."/>
            <person name="Ying K."/>
            <person name="Yeh C.-T."/>
            <person name="Emrich S.J."/>
            <person name="Jia Y."/>
            <person name="Kalyanaraman A."/>
            <person name="Hsia A.-P."/>
            <person name="Barbazuk W.B."/>
            <person name="Baucom R.S."/>
            <person name="Brutnell T.P."/>
            <person name="Carpita N.C."/>
            <person name="Chaparro C."/>
            <person name="Chia J.-M."/>
            <person name="Deragon J.-M."/>
            <person name="Estill J.C."/>
            <person name="Fu Y."/>
            <person name="Jeddeloh J.A."/>
            <person name="Han Y."/>
            <person name="Lee H."/>
            <person name="Li P."/>
            <person name="Lisch D.R."/>
            <person name="Liu S."/>
            <person name="Liu Z."/>
            <person name="Nagel D.H."/>
            <person name="McCann M.C."/>
            <person name="SanMiguel P."/>
            <person name="Myers A.M."/>
            <person name="Nettleton D."/>
            <person name="Nguyen J."/>
            <person name="Penning B.W."/>
            <person name="Ponnala L."/>
            <person name="Schneider K.L."/>
            <person name="Schwartz D.C."/>
            <person name="Sharma A."/>
            <person name="Soderlund C."/>
            <person name="Springer N.M."/>
            <person name="Sun Q."/>
            <person name="Wang H."/>
            <person name="Waterman M."/>
            <person name="Westerman R."/>
            <person name="Wolfgruber T.K."/>
            <person name="Yang L."/>
            <person name="Yu Y."/>
            <person name="Zhang L."/>
            <person name="Zhou S."/>
            <person name="Zhu Q."/>
            <person name="Bennetzen J.L."/>
            <person name="Dawe R.K."/>
            <person name="Jiang J."/>
            <person name="Jiang N."/>
            <person name="Presting G.G."/>
            <person name="Wessler S.R."/>
            <person name="Aluru S."/>
            <person name="Martienssen R.A."/>
            <person name="Clifton S.W."/>
            <person name="McCombie W.R."/>
            <person name="Wing R.A."/>
            <person name="Wilson R.K."/>
        </authorList>
    </citation>
    <scope>NUCLEOTIDE SEQUENCE [LARGE SCALE GENOMIC DNA]</scope>
    <source>
        <strain evidence="3">cv. B73</strain>
    </source>
</reference>
<evidence type="ECO:0000256" key="1">
    <source>
        <dbReference type="ARBA" id="ARBA00023277"/>
    </source>
</evidence>
<keyword evidence="3" id="KW-1185">Reference proteome</keyword>
<accession>A0A804UK70</accession>
<keyword evidence="1" id="KW-0119">Carbohydrate metabolism</keyword>
<proteinExistence type="predicted"/>
<protein>
    <submittedName>
        <fullName evidence="2">Uncharacterized protein</fullName>
    </submittedName>
</protein>
<evidence type="ECO:0000313" key="2">
    <source>
        <dbReference type="EnsemblPlants" id="Zm00001eb394620_P001"/>
    </source>
</evidence>
<dbReference type="Proteomes" id="UP000007305">
    <property type="component" value="Chromosome 9"/>
</dbReference>